<reference evidence="3 4" key="1">
    <citation type="journal article" date="2018" name="Sci. Rep.">
        <title>Genomic signatures of local adaptation to the degree of environmental predictability in rotifers.</title>
        <authorList>
            <person name="Franch-Gras L."/>
            <person name="Hahn C."/>
            <person name="Garcia-Roger E.M."/>
            <person name="Carmona M.J."/>
            <person name="Serra M."/>
            <person name="Gomez A."/>
        </authorList>
    </citation>
    <scope>NUCLEOTIDE SEQUENCE [LARGE SCALE GENOMIC DNA]</scope>
    <source>
        <strain evidence="3">HYR1</strain>
    </source>
</reference>
<accession>A0A3M7PT58</accession>
<dbReference type="STRING" id="10195.A0A3M7PT58"/>
<keyword evidence="3" id="KW-0548">Nucleotidyltransferase</keyword>
<sequence length="704" mass="80440">MKYCATDSKATFEVFARLLEIFLERFQHPATLAGMLEMGTMYLPVNKNWKKYIQSCDTAFNDSENVLKKLLERSANEACKFINQFEYDPWLTQLDWTSKKFTIKTPNNIGSLNSNFLKIIKHDFSKNVFYKISTLKLKNEIDTDFKDLYIDNKTKEAFNTSAFIPKNIPFLCGYPNWYRDLCSRFTEANWQPGPSLISTKTRSTPYLLRLTWNGNPMNYSKKSAWGYLVEKKSFTEPESDKKNKKKTQLSEVKLGKTSYVFQKIPHKNGEKFNVGNPLAKSFLSKINQGVISSIPEKAAGLALKIHTQISYWEMNQKRIRDQKAIFYNDTGAILPISVVSGTVTRRAVEPTWLTATNYSKDRIGSELKAMIQSPDGYYLVGADVDSQELWIAATLGDSEYKIHGSTPLGWMNLQGKKSDGSDMHSKTASIIGISRDQAKVFNYGRIYGAGKKFTQKLLMQFNPNMSEKEAQIKSSKLYSETKGNRNKHRKKYKDEMLIKQLNEMSNDSDEDVNAGKWSGGTESDMFNKLEEIAVSQKPKTPVLEARISQALEPDVVDKNFITSRINWVVQSSAVDYLHIMLVCMNWLIEKYDIEARFSISIHDEVRYIVKENDKHRAALALQLTNLYTRAIFSYKMGFDDLPMSVAFFSGVDIDKCLRKEPDLDFVSPSNPNGLKHGYGIEFGECLDINQILDFTKGKLTKNPL</sequence>
<feature type="domain" description="DNA-directed DNA polymerase family A palm" evidence="2">
    <location>
        <begin position="364"/>
        <end position="613"/>
    </location>
</feature>
<dbReference type="GO" id="GO:0006264">
    <property type="term" value="P:mitochondrial DNA replication"/>
    <property type="evidence" value="ECO:0007669"/>
    <property type="project" value="TreeGrafter"/>
</dbReference>
<dbReference type="Gene3D" id="1.10.150.20">
    <property type="entry name" value="5' to 3' exonuclease, C-terminal subdomain"/>
    <property type="match status" value="1"/>
</dbReference>
<dbReference type="PANTHER" id="PTHR10267:SF0">
    <property type="entry name" value="DNA POLYMERASE SUBUNIT GAMMA-1"/>
    <property type="match status" value="1"/>
</dbReference>
<dbReference type="AlphaFoldDB" id="A0A3M7PT58"/>
<gene>
    <name evidence="3" type="ORF">BpHYR1_029393</name>
</gene>
<proteinExistence type="predicted"/>
<evidence type="ECO:0000313" key="3">
    <source>
        <dbReference type="EMBL" id="RNA01848.1"/>
    </source>
</evidence>
<dbReference type="SMART" id="SM00482">
    <property type="entry name" value="POLAc"/>
    <property type="match status" value="1"/>
</dbReference>
<dbReference type="PRINTS" id="PR00867">
    <property type="entry name" value="DNAPOLG"/>
</dbReference>
<keyword evidence="4" id="KW-1185">Reference proteome</keyword>
<dbReference type="Pfam" id="PF00476">
    <property type="entry name" value="DNA_pol_A"/>
    <property type="match status" value="1"/>
</dbReference>
<protein>
    <recommendedName>
        <fullName evidence="1">Mitochondrial DNA polymerase catalytic subunit</fullName>
    </recommendedName>
</protein>
<dbReference type="Gene3D" id="3.30.420.390">
    <property type="match status" value="1"/>
</dbReference>
<dbReference type="InterPro" id="IPR001098">
    <property type="entry name" value="DNA-dir_DNA_pol_A_palm_dom"/>
</dbReference>
<dbReference type="GO" id="GO:0005760">
    <property type="term" value="C:gamma DNA polymerase complex"/>
    <property type="evidence" value="ECO:0007669"/>
    <property type="project" value="InterPro"/>
</dbReference>
<dbReference type="PANTHER" id="PTHR10267">
    <property type="entry name" value="DNA POLYMERASE SUBUNIT GAMMA-1"/>
    <property type="match status" value="1"/>
</dbReference>
<dbReference type="InterPro" id="IPR002297">
    <property type="entry name" value="DNA-dir_DNA_pol_A_mt"/>
</dbReference>
<evidence type="ECO:0000256" key="1">
    <source>
        <dbReference type="ARBA" id="ARBA00031966"/>
    </source>
</evidence>
<dbReference type="OrthoDB" id="5588663at2759"/>
<dbReference type="Gene3D" id="3.30.70.370">
    <property type="match status" value="1"/>
</dbReference>
<dbReference type="SUPFAM" id="SSF56672">
    <property type="entry name" value="DNA/RNA polymerases"/>
    <property type="match status" value="1"/>
</dbReference>
<dbReference type="InterPro" id="IPR043502">
    <property type="entry name" value="DNA/RNA_pol_sf"/>
</dbReference>
<dbReference type="GO" id="GO:0008408">
    <property type="term" value="F:3'-5' exonuclease activity"/>
    <property type="evidence" value="ECO:0007669"/>
    <property type="project" value="TreeGrafter"/>
</dbReference>
<keyword evidence="3" id="KW-0808">Transferase</keyword>
<dbReference type="GO" id="GO:0003677">
    <property type="term" value="F:DNA binding"/>
    <property type="evidence" value="ECO:0007669"/>
    <property type="project" value="InterPro"/>
</dbReference>
<organism evidence="3 4">
    <name type="scientific">Brachionus plicatilis</name>
    <name type="common">Marine rotifer</name>
    <name type="synonym">Brachionus muelleri</name>
    <dbReference type="NCBI Taxonomy" id="10195"/>
    <lineage>
        <taxon>Eukaryota</taxon>
        <taxon>Metazoa</taxon>
        <taxon>Spiralia</taxon>
        <taxon>Gnathifera</taxon>
        <taxon>Rotifera</taxon>
        <taxon>Eurotatoria</taxon>
        <taxon>Monogononta</taxon>
        <taxon>Pseudotrocha</taxon>
        <taxon>Ploima</taxon>
        <taxon>Brachionidae</taxon>
        <taxon>Brachionus</taxon>
    </lineage>
</organism>
<evidence type="ECO:0000313" key="4">
    <source>
        <dbReference type="Proteomes" id="UP000276133"/>
    </source>
</evidence>
<dbReference type="EMBL" id="REGN01009146">
    <property type="protein sequence ID" value="RNA01848.1"/>
    <property type="molecule type" value="Genomic_DNA"/>
</dbReference>
<dbReference type="Proteomes" id="UP000276133">
    <property type="component" value="Unassembled WGS sequence"/>
</dbReference>
<name>A0A3M7PT58_BRAPC</name>
<evidence type="ECO:0000259" key="2">
    <source>
        <dbReference type="SMART" id="SM00482"/>
    </source>
</evidence>
<dbReference type="GO" id="GO:0003887">
    <property type="term" value="F:DNA-directed DNA polymerase activity"/>
    <property type="evidence" value="ECO:0007669"/>
    <property type="project" value="InterPro"/>
</dbReference>
<comment type="caution">
    <text evidence="3">The sequence shown here is derived from an EMBL/GenBank/DDBJ whole genome shotgun (WGS) entry which is preliminary data.</text>
</comment>